<dbReference type="Gene3D" id="1.10.287.1060">
    <property type="entry name" value="ESAT-6-like"/>
    <property type="match status" value="1"/>
</dbReference>
<protein>
    <submittedName>
        <fullName evidence="2">Snf7 family protein</fullName>
    </submittedName>
</protein>
<feature type="region of interest" description="Disordered" evidence="1">
    <location>
        <begin position="1"/>
        <end position="25"/>
    </location>
</feature>
<accession>A0AAI9YAZ3</accession>
<reference evidence="2" key="1">
    <citation type="submission" date="2016-11" db="EMBL/GenBank/DDBJ databases">
        <title>The genome sequence of Colletotrichum cuscutae.</title>
        <authorList>
            <person name="Baroncelli R."/>
        </authorList>
    </citation>
    <scope>NUCLEOTIDE SEQUENCE</scope>
    <source>
        <strain evidence="2">IMI 304802</strain>
    </source>
</reference>
<gene>
    <name evidence="2" type="ORF">CCUS01_03010</name>
</gene>
<dbReference type="GO" id="GO:0009898">
    <property type="term" value="C:cytoplasmic side of plasma membrane"/>
    <property type="evidence" value="ECO:0007669"/>
    <property type="project" value="TreeGrafter"/>
</dbReference>
<proteinExistence type="predicted"/>
<evidence type="ECO:0000313" key="2">
    <source>
        <dbReference type="EMBL" id="KAK1493709.1"/>
    </source>
</evidence>
<feature type="compositionally biased region" description="Basic and acidic residues" evidence="1">
    <location>
        <begin position="1"/>
        <end position="12"/>
    </location>
</feature>
<dbReference type="EMBL" id="MPDP01000024">
    <property type="protein sequence ID" value="KAK1493709.1"/>
    <property type="molecule type" value="Genomic_DNA"/>
</dbReference>
<dbReference type="InterPro" id="IPR005024">
    <property type="entry name" value="Snf7_fam"/>
</dbReference>
<sequence>MISPATDRRKTAEPTPIRQLPPLSRQTNCFSPTSFELDGEFLGLAEHDSPILNLFLIAFSFARSKFTFSPSSLGPFEEIPPPADPRSKRSYIRHSTEPIVKSLDRPRRHSANMGELADFLVERDQNFRKARLPALYSDFRPQRTLNPDGFQANVSAWRQALARAAWEGRIASQLSAPNLLVVNVDEQLVRSLESKQFGRPLALGTVVREAVADKDLYPLDEFTKAKESIYAGKTWAQVPWSVVSWAAGQLFAGKSTSGEDRVPQGRFVVLRNVEATAKSLAERVTSADSRFDRTYTKTHFQETFADALVQDRRLSETDVDILLVFLSRDKGIVVYDGKVVRIKGSSTDEDETTITEEDAAVSSLKELIADMKQQTALLTSRVDELAATAKEAVVKKNKVAALAALKSKKITEASLEKRFATLNQLEDVAARIQEARDNVQLVSVMEASAGALKGLNEKVGGADRVEDVVDRLREQMGEVDEVGKIISEAGAAPVVDEFEVDEELEAMEREEREKVEAAERKEREAREEREAEETRRRLEAEMADLKTPVAEPVARQDAKSPTGETAESLERMGLEERGGEREKPMPAQ</sequence>
<dbReference type="GO" id="GO:0000815">
    <property type="term" value="C:ESCRT III complex"/>
    <property type="evidence" value="ECO:0007669"/>
    <property type="project" value="TreeGrafter"/>
</dbReference>
<organism evidence="2 3">
    <name type="scientific">Colletotrichum cuscutae</name>
    <dbReference type="NCBI Taxonomy" id="1209917"/>
    <lineage>
        <taxon>Eukaryota</taxon>
        <taxon>Fungi</taxon>
        <taxon>Dikarya</taxon>
        <taxon>Ascomycota</taxon>
        <taxon>Pezizomycotina</taxon>
        <taxon>Sordariomycetes</taxon>
        <taxon>Hypocreomycetidae</taxon>
        <taxon>Glomerellales</taxon>
        <taxon>Glomerellaceae</taxon>
        <taxon>Colletotrichum</taxon>
        <taxon>Colletotrichum acutatum species complex</taxon>
    </lineage>
</organism>
<name>A0AAI9YAZ3_9PEZI</name>
<dbReference type="PANTHER" id="PTHR22761">
    <property type="entry name" value="CHARGED MULTIVESICULAR BODY PROTEIN"/>
    <property type="match status" value="1"/>
</dbReference>
<keyword evidence="3" id="KW-1185">Reference proteome</keyword>
<dbReference type="GO" id="GO:0005771">
    <property type="term" value="C:multivesicular body"/>
    <property type="evidence" value="ECO:0007669"/>
    <property type="project" value="TreeGrafter"/>
</dbReference>
<dbReference type="Proteomes" id="UP001239213">
    <property type="component" value="Unassembled WGS sequence"/>
</dbReference>
<comment type="caution">
    <text evidence="2">The sequence shown here is derived from an EMBL/GenBank/DDBJ whole genome shotgun (WGS) entry which is preliminary data.</text>
</comment>
<dbReference type="AlphaFoldDB" id="A0AAI9YAZ3"/>
<feature type="region of interest" description="Disordered" evidence="1">
    <location>
        <begin position="507"/>
        <end position="588"/>
    </location>
</feature>
<dbReference type="GO" id="GO:0006900">
    <property type="term" value="P:vesicle budding from membrane"/>
    <property type="evidence" value="ECO:0007669"/>
    <property type="project" value="TreeGrafter"/>
</dbReference>
<feature type="compositionally biased region" description="Basic and acidic residues" evidence="1">
    <location>
        <begin position="568"/>
        <end position="588"/>
    </location>
</feature>
<evidence type="ECO:0000313" key="3">
    <source>
        <dbReference type="Proteomes" id="UP001239213"/>
    </source>
</evidence>
<dbReference type="GO" id="GO:0032511">
    <property type="term" value="P:late endosome to vacuole transport via multivesicular body sorting pathway"/>
    <property type="evidence" value="ECO:0007669"/>
    <property type="project" value="TreeGrafter"/>
</dbReference>
<feature type="compositionally biased region" description="Basic and acidic residues" evidence="1">
    <location>
        <begin position="507"/>
        <end position="544"/>
    </location>
</feature>
<dbReference type="Pfam" id="PF03357">
    <property type="entry name" value="Snf7"/>
    <property type="match status" value="1"/>
</dbReference>
<dbReference type="PANTHER" id="PTHR22761:SF18">
    <property type="entry name" value="SORTING PROTEIN SNF7 FAMILY PROTEIN, PUTATIVE (AFU_ORTHOLOGUE AFUA_2G16692)-RELATED"/>
    <property type="match status" value="1"/>
</dbReference>
<evidence type="ECO:0000256" key="1">
    <source>
        <dbReference type="SAM" id="MobiDB-lite"/>
    </source>
</evidence>